<dbReference type="RefSeq" id="WP_132495225.1">
    <property type="nucleotide sequence ID" value="NZ_SMKW01000147.1"/>
</dbReference>
<dbReference type="GO" id="GO:0003700">
    <property type="term" value="F:DNA-binding transcription factor activity"/>
    <property type="evidence" value="ECO:0007669"/>
    <property type="project" value="TreeGrafter"/>
</dbReference>
<proteinExistence type="predicted"/>
<dbReference type="Pfam" id="PF00440">
    <property type="entry name" value="TetR_N"/>
    <property type="match status" value="2"/>
</dbReference>
<dbReference type="InterPro" id="IPR023772">
    <property type="entry name" value="DNA-bd_HTH_TetR-type_CS"/>
</dbReference>
<protein>
    <submittedName>
        <fullName evidence="4">TetR/AcrR family transcriptional regulator</fullName>
    </submittedName>
</protein>
<dbReference type="Gene3D" id="1.10.357.10">
    <property type="entry name" value="Tetracycline Repressor, domain 2"/>
    <property type="match status" value="2"/>
</dbReference>
<dbReference type="Gene3D" id="1.10.10.60">
    <property type="entry name" value="Homeodomain-like"/>
    <property type="match status" value="2"/>
</dbReference>
<dbReference type="GO" id="GO:0000976">
    <property type="term" value="F:transcription cis-regulatory region binding"/>
    <property type="evidence" value="ECO:0007669"/>
    <property type="project" value="TreeGrafter"/>
</dbReference>
<gene>
    <name evidence="4" type="ORF">E1288_44710</name>
</gene>
<name>A0A4R4XSN3_9PSEU</name>
<dbReference type="PROSITE" id="PS01081">
    <property type="entry name" value="HTH_TETR_1"/>
    <property type="match status" value="1"/>
</dbReference>
<feature type="DNA-binding region" description="H-T-H motif" evidence="2">
    <location>
        <begin position="231"/>
        <end position="250"/>
    </location>
</feature>
<accession>A0A4R4XSN3</accession>
<sequence length="384" mass="41612">MGEQSAEGGVRRRPKDRKQQILAHARDLFVELGYHNVTMGTIASRVGIAPSALYRHFANKAVLLEAVIEDSFGDIAFPEGDVSLELVLVDASALAVARPLGVLWSREARHLPEESQAALRDTLRQSAQGYVRLLQRDRPDLPAAHAELLAWGIQSVMASPSYRTVRISGSDHADALIRAGRAIAALPLGSGSGTGEGPAVGKTGLSPVSRRERLLLAANRLFAERGYHETSLDDIGAKADVTGPNLYGYFDNKAAVLKAVLERGTHSLWLDLEEALSKTEDPHEALVAVANAYVSRFAARPRLGRQLTGEPEIEQLAAGYQREYVAEWVALLQAARPELDRKTARLLVHIAMAVADDVIATRHLHTVAGFSAYLTAMIMAVLES</sequence>
<keyword evidence="1 2" id="KW-0238">DNA-binding</keyword>
<comment type="caution">
    <text evidence="4">The sequence shown here is derived from an EMBL/GenBank/DDBJ whole genome shotgun (WGS) entry which is preliminary data.</text>
</comment>
<evidence type="ECO:0000256" key="2">
    <source>
        <dbReference type="PROSITE-ProRule" id="PRU00335"/>
    </source>
</evidence>
<dbReference type="EMBL" id="SMKW01000147">
    <property type="protein sequence ID" value="TDD34210.1"/>
    <property type="molecule type" value="Genomic_DNA"/>
</dbReference>
<dbReference type="PROSITE" id="PS50977">
    <property type="entry name" value="HTH_TETR_2"/>
    <property type="match status" value="2"/>
</dbReference>
<dbReference type="PANTHER" id="PTHR30055:SF226">
    <property type="entry name" value="HTH-TYPE TRANSCRIPTIONAL REGULATOR PKSA"/>
    <property type="match status" value="1"/>
</dbReference>
<dbReference type="InterPro" id="IPR009057">
    <property type="entry name" value="Homeodomain-like_sf"/>
</dbReference>
<evidence type="ECO:0000259" key="3">
    <source>
        <dbReference type="PROSITE" id="PS50977"/>
    </source>
</evidence>
<keyword evidence="5" id="KW-1185">Reference proteome</keyword>
<feature type="domain" description="HTH tetR-type" evidence="3">
    <location>
        <begin position="15"/>
        <end position="75"/>
    </location>
</feature>
<feature type="domain" description="HTH tetR-type" evidence="3">
    <location>
        <begin position="208"/>
        <end position="268"/>
    </location>
</feature>
<dbReference type="SUPFAM" id="SSF46689">
    <property type="entry name" value="Homeodomain-like"/>
    <property type="match status" value="2"/>
</dbReference>
<dbReference type="OrthoDB" id="4456617at2"/>
<reference evidence="4 5" key="1">
    <citation type="submission" date="2019-03" db="EMBL/GenBank/DDBJ databases">
        <title>Draft genome sequences of novel Actinobacteria.</title>
        <authorList>
            <person name="Sahin N."/>
            <person name="Ay H."/>
            <person name="Saygin H."/>
        </authorList>
    </citation>
    <scope>NUCLEOTIDE SEQUENCE [LARGE SCALE GENOMIC DNA]</scope>
    <source>
        <strain evidence="4 5">7K502</strain>
    </source>
</reference>
<dbReference type="AlphaFoldDB" id="A0A4R4XSN3"/>
<dbReference type="InterPro" id="IPR050109">
    <property type="entry name" value="HTH-type_TetR-like_transc_reg"/>
</dbReference>
<feature type="DNA-binding region" description="H-T-H motif" evidence="2">
    <location>
        <begin position="38"/>
        <end position="57"/>
    </location>
</feature>
<dbReference type="PANTHER" id="PTHR30055">
    <property type="entry name" value="HTH-TYPE TRANSCRIPTIONAL REGULATOR RUTR"/>
    <property type="match status" value="1"/>
</dbReference>
<evidence type="ECO:0000313" key="4">
    <source>
        <dbReference type="EMBL" id="TDD34210.1"/>
    </source>
</evidence>
<dbReference type="Proteomes" id="UP000294947">
    <property type="component" value="Unassembled WGS sequence"/>
</dbReference>
<organism evidence="4 5">
    <name type="scientific">Saccharopolyspora elongata</name>
    <dbReference type="NCBI Taxonomy" id="2530387"/>
    <lineage>
        <taxon>Bacteria</taxon>
        <taxon>Bacillati</taxon>
        <taxon>Actinomycetota</taxon>
        <taxon>Actinomycetes</taxon>
        <taxon>Pseudonocardiales</taxon>
        <taxon>Pseudonocardiaceae</taxon>
        <taxon>Saccharopolyspora</taxon>
    </lineage>
</organism>
<evidence type="ECO:0000313" key="5">
    <source>
        <dbReference type="Proteomes" id="UP000294947"/>
    </source>
</evidence>
<evidence type="ECO:0000256" key="1">
    <source>
        <dbReference type="ARBA" id="ARBA00023125"/>
    </source>
</evidence>
<dbReference type="PRINTS" id="PR00455">
    <property type="entry name" value="HTHTETR"/>
</dbReference>
<dbReference type="InterPro" id="IPR001647">
    <property type="entry name" value="HTH_TetR"/>
</dbReference>